<accession>A0ABD1P0Z7</accession>
<gene>
    <name evidence="1" type="ORF">Fot_56196</name>
</gene>
<proteinExistence type="predicted"/>
<comment type="caution">
    <text evidence="1">The sequence shown here is derived from an EMBL/GenBank/DDBJ whole genome shotgun (WGS) entry which is preliminary data.</text>
</comment>
<evidence type="ECO:0000313" key="2">
    <source>
        <dbReference type="Proteomes" id="UP001604277"/>
    </source>
</evidence>
<protein>
    <submittedName>
        <fullName evidence="1">Uncharacterized protein</fullName>
    </submittedName>
</protein>
<dbReference type="EMBL" id="JBFOLJ010000039">
    <property type="protein sequence ID" value="KAL2457532.1"/>
    <property type="molecule type" value="Genomic_DNA"/>
</dbReference>
<sequence>MEPGFIGTKESKSKSNGKVLACRESGSYHSDYRAGRLVDENMIVLRKRIRERKKMERSYEAPADWMQWEKQYYAYYDEIFMSRSAFCYLSCRITSCNYVSCI</sequence>
<name>A0ABD1P0Z7_9LAMI</name>
<dbReference type="Proteomes" id="UP001604277">
    <property type="component" value="Unassembled WGS sequence"/>
</dbReference>
<dbReference type="PANTHER" id="PTHR33782:SF13">
    <property type="entry name" value="BY GENSCAN AND GENEFINDER"/>
    <property type="match status" value="1"/>
</dbReference>
<reference evidence="2" key="1">
    <citation type="submission" date="2024-07" db="EMBL/GenBank/DDBJ databases">
        <title>Two chromosome-level genome assemblies of Korean endemic species Abeliophyllum distichum and Forsythia ovata (Oleaceae).</title>
        <authorList>
            <person name="Jang H."/>
        </authorList>
    </citation>
    <scope>NUCLEOTIDE SEQUENCE [LARGE SCALE GENOMIC DNA]</scope>
</reference>
<dbReference type="PANTHER" id="PTHR33782">
    <property type="entry name" value="OS01G0121600 PROTEIN"/>
    <property type="match status" value="1"/>
</dbReference>
<evidence type="ECO:0000313" key="1">
    <source>
        <dbReference type="EMBL" id="KAL2457532.1"/>
    </source>
</evidence>
<organism evidence="1 2">
    <name type="scientific">Forsythia ovata</name>
    <dbReference type="NCBI Taxonomy" id="205694"/>
    <lineage>
        <taxon>Eukaryota</taxon>
        <taxon>Viridiplantae</taxon>
        <taxon>Streptophyta</taxon>
        <taxon>Embryophyta</taxon>
        <taxon>Tracheophyta</taxon>
        <taxon>Spermatophyta</taxon>
        <taxon>Magnoliopsida</taxon>
        <taxon>eudicotyledons</taxon>
        <taxon>Gunneridae</taxon>
        <taxon>Pentapetalae</taxon>
        <taxon>asterids</taxon>
        <taxon>lamiids</taxon>
        <taxon>Lamiales</taxon>
        <taxon>Oleaceae</taxon>
        <taxon>Forsythieae</taxon>
        <taxon>Forsythia</taxon>
    </lineage>
</organism>
<keyword evidence="2" id="KW-1185">Reference proteome</keyword>
<dbReference type="AlphaFoldDB" id="A0ABD1P0Z7"/>